<evidence type="ECO:0000256" key="6">
    <source>
        <dbReference type="ARBA" id="ARBA00023125"/>
    </source>
</evidence>
<dbReference type="GO" id="GO:0003677">
    <property type="term" value="F:DNA binding"/>
    <property type="evidence" value="ECO:0007669"/>
    <property type="project" value="UniProtKB-KW"/>
</dbReference>
<dbReference type="PROSITE" id="PS50888">
    <property type="entry name" value="BHLH"/>
    <property type="match status" value="1"/>
</dbReference>
<name>A0A2N9EPC8_FAGSY</name>
<accession>A0A2N9EPC8</accession>
<dbReference type="InterPro" id="IPR055478">
    <property type="entry name" value="DUF7050"/>
</dbReference>
<evidence type="ECO:0000313" key="13">
    <source>
        <dbReference type="EMBL" id="SPC76643.1"/>
    </source>
</evidence>
<evidence type="ECO:0000256" key="10">
    <source>
        <dbReference type="ARBA" id="ARBA00023274"/>
    </source>
</evidence>
<dbReference type="EMBL" id="OIVN01000225">
    <property type="protein sequence ID" value="SPC76643.1"/>
    <property type="molecule type" value="Genomic_DNA"/>
</dbReference>
<dbReference type="GO" id="GO:1990904">
    <property type="term" value="C:ribonucleoprotein complex"/>
    <property type="evidence" value="ECO:0007669"/>
    <property type="project" value="UniProtKB-KW"/>
</dbReference>
<dbReference type="GO" id="GO:0000375">
    <property type="term" value="P:RNA splicing, via transesterification reactions"/>
    <property type="evidence" value="ECO:0007669"/>
    <property type="project" value="InterPro"/>
</dbReference>
<dbReference type="GO" id="GO:0003729">
    <property type="term" value="F:mRNA binding"/>
    <property type="evidence" value="ECO:0007669"/>
    <property type="project" value="InterPro"/>
</dbReference>
<reference evidence="13" key="1">
    <citation type="submission" date="2018-02" db="EMBL/GenBank/DDBJ databases">
        <authorList>
            <person name="Cohen D.B."/>
            <person name="Kent A.D."/>
        </authorList>
    </citation>
    <scope>NUCLEOTIDE SEQUENCE</scope>
</reference>
<feature type="compositionally biased region" description="Low complexity" evidence="11">
    <location>
        <begin position="175"/>
        <end position="184"/>
    </location>
</feature>
<dbReference type="Gene3D" id="4.10.280.10">
    <property type="entry name" value="Helix-loop-helix DNA-binding domain"/>
    <property type="match status" value="1"/>
</dbReference>
<feature type="region of interest" description="Disordered" evidence="11">
    <location>
        <begin position="162"/>
        <end position="184"/>
    </location>
</feature>
<proteinExistence type="predicted"/>
<keyword evidence="10" id="KW-0687">Ribonucleoprotein</keyword>
<dbReference type="Pfam" id="PF00010">
    <property type="entry name" value="HLH"/>
    <property type="match status" value="1"/>
</dbReference>
<evidence type="ECO:0000256" key="1">
    <source>
        <dbReference type="ARBA" id="ARBA00004123"/>
    </source>
</evidence>
<dbReference type="AlphaFoldDB" id="A0A2N9EPC8"/>
<evidence type="ECO:0000256" key="3">
    <source>
        <dbReference type="ARBA" id="ARBA00022737"/>
    </source>
</evidence>
<evidence type="ECO:0000256" key="7">
    <source>
        <dbReference type="ARBA" id="ARBA00023163"/>
    </source>
</evidence>
<dbReference type="PANTHER" id="PTHR31846:SF7">
    <property type="entry name" value="CRS1 _ YHBY (CRM) DOMAIN-CONTAINING PROTEIN"/>
    <property type="match status" value="1"/>
</dbReference>
<dbReference type="InterPro" id="IPR045239">
    <property type="entry name" value="bHLH95_bHLH"/>
</dbReference>
<keyword evidence="7" id="KW-0804">Transcription</keyword>
<dbReference type="GO" id="GO:0046983">
    <property type="term" value="F:protein dimerization activity"/>
    <property type="evidence" value="ECO:0007669"/>
    <property type="project" value="InterPro"/>
</dbReference>
<evidence type="ECO:0000256" key="4">
    <source>
        <dbReference type="ARBA" id="ARBA00022946"/>
    </source>
</evidence>
<keyword evidence="3" id="KW-0677">Repeat</keyword>
<sequence length="549" mass="62694">MDTAFLLDENGRANFFQLLMQSIPYTYICLWSYLPQPSSCLIYLDGFFYEEHNQQPSSSSGSQARTLFEEYRQSVFVIENETVPGLAYKTNRPYLELQEVHLQRLASNKAQRQFYQEARIKTAIFMGCKSGEIEIGLSKVPAEIDIKKELRSLFPDDDFSKQFSPLRLPDQNQPSSSSSLSMDSPEYSSLLFNIPSTTHIPETLREANPTLQQIPPPTSPHQAAMQAFARLRNIPFPNPESEAAAMTRAILAVLTSPSSSSSSHQPHPNLPYGHQVVSKLSAFKRYASALRPITTTQVRANLGRQSLLKRSIAFFRSLNYLRVNVRMQASRPTSTQLHHMISERKRREKINESFQLLRSLLPPGTRVENVSLQSMETNTRIIESSSMNHIILRLRIECVISTILAKVQEYMEPADIPTDLETITGQERFLLRKMGLSMKPYLVLDKTTKGYAVIVYRGKNYQQPQALRPKNLLTRRQALTRSIELQRREALKHHISDLQERTELVKSELEDLRNGKEIDDSKSLNSRLDDPNVSDDDMEEAIAHFVFAI</sequence>
<evidence type="ECO:0000256" key="11">
    <source>
        <dbReference type="SAM" id="MobiDB-lite"/>
    </source>
</evidence>
<protein>
    <recommendedName>
        <fullName evidence="12">BHLH domain-containing protein</fullName>
    </recommendedName>
</protein>
<evidence type="ECO:0000256" key="2">
    <source>
        <dbReference type="ARBA" id="ARBA00022664"/>
    </source>
</evidence>
<keyword evidence="2" id="KW-0507">mRNA processing</keyword>
<dbReference type="PANTHER" id="PTHR31846">
    <property type="entry name" value="CRS1 / YHBY (CRM) DOMAIN-CONTAINING PROTEIN"/>
    <property type="match status" value="1"/>
</dbReference>
<evidence type="ECO:0000256" key="9">
    <source>
        <dbReference type="ARBA" id="ARBA00023242"/>
    </source>
</evidence>
<evidence type="ECO:0000259" key="12">
    <source>
        <dbReference type="PROSITE" id="PS50888"/>
    </source>
</evidence>
<organism evidence="13">
    <name type="scientific">Fagus sylvatica</name>
    <name type="common">Beechnut</name>
    <dbReference type="NCBI Taxonomy" id="28930"/>
    <lineage>
        <taxon>Eukaryota</taxon>
        <taxon>Viridiplantae</taxon>
        <taxon>Streptophyta</taxon>
        <taxon>Embryophyta</taxon>
        <taxon>Tracheophyta</taxon>
        <taxon>Spermatophyta</taxon>
        <taxon>Magnoliopsida</taxon>
        <taxon>eudicotyledons</taxon>
        <taxon>Gunneridae</taxon>
        <taxon>Pentapetalae</taxon>
        <taxon>rosids</taxon>
        <taxon>fabids</taxon>
        <taxon>Fagales</taxon>
        <taxon>Fagaceae</taxon>
        <taxon>Fagus</taxon>
    </lineage>
</organism>
<evidence type="ECO:0000256" key="5">
    <source>
        <dbReference type="ARBA" id="ARBA00023015"/>
    </source>
</evidence>
<feature type="domain" description="BHLH" evidence="12">
    <location>
        <begin position="334"/>
        <end position="393"/>
    </location>
</feature>
<keyword evidence="4" id="KW-0809">Transit peptide</keyword>
<keyword evidence="8" id="KW-0508">mRNA splicing</keyword>
<dbReference type="InterPro" id="IPR011598">
    <property type="entry name" value="bHLH_dom"/>
</dbReference>
<dbReference type="SUPFAM" id="SSF47459">
    <property type="entry name" value="HLH, helix-loop-helix DNA-binding domain"/>
    <property type="match status" value="1"/>
</dbReference>
<keyword evidence="9" id="KW-0539">Nucleus</keyword>
<gene>
    <name evidence="13" type="ORF">FSB_LOCUS4525</name>
</gene>
<dbReference type="CDD" id="cd11393">
    <property type="entry name" value="bHLH_AtbHLH_like"/>
    <property type="match status" value="1"/>
</dbReference>
<comment type="subcellular location">
    <subcellularLocation>
        <location evidence="1">Nucleus</location>
    </subcellularLocation>
</comment>
<dbReference type="InterPro" id="IPR036638">
    <property type="entry name" value="HLH_DNA-bd_sf"/>
</dbReference>
<evidence type="ECO:0000256" key="8">
    <source>
        <dbReference type="ARBA" id="ARBA00023187"/>
    </source>
</evidence>
<keyword evidence="5" id="KW-0805">Transcription regulation</keyword>
<keyword evidence="6" id="KW-0238">DNA-binding</keyword>
<dbReference type="GO" id="GO:0006397">
    <property type="term" value="P:mRNA processing"/>
    <property type="evidence" value="ECO:0007669"/>
    <property type="project" value="UniProtKB-KW"/>
</dbReference>
<dbReference type="Pfam" id="PF23133">
    <property type="entry name" value="DUF7050"/>
    <property type="match status" value="1"/>
</dbReference>
<dbReference type="GO" id="GO:0005634">
    <property type="term" value="C:nucleus"/>
    <property type="evidence" value="ECO:0007669"/>
    <property type="project" value="UniProtKB-SubCell"/>
</dbReference>
<dbReference type="InterPro" id="IPR045278">
    <property type="entry name" value="CRS1/CFM2/CFM3"/>
</dbReference>